<feature type="compositionally biased region" description="Basic and acidic residues" evidence="1">
    <location>
        <begin position="30"/>
        <end position="40"/>
    </location>
</feature>
<feature type="compositionally biased region" description="Basic and acidic residues" evidence="1">
    <location>
        <begin position="57"/>
        <end position="69"/>
    </location>
</feature>
<evidence type="ECO:0000313" key="3">
    <source>
        <dbReference type="Proteomes" id="UP001044222"/>
    </source>
</evidence>
<dbReference type="Proteomes" id="UP001044222">
    <property type="component" value="Unassembled WGS sequence"/>
</dbReference>
<feature type="region of interest" description="Disordered" evidence="1">
    <location>
        <begin position="1"/>
        <end position="75"/>
    </location>
</feature>
<proteinExistence type="predicted"/>
<gene>
    <name evidence="2" type="ORF">ANANG_G00002030</name>
</gene>
<reference evidence="2" key="1">
    <citation type="submission" date="2021-01" db="EMBL/GenBank/DDBJ databases">
        <title>A chromosome-scale assembly of European eel, Anguilla anguilla.</title>
        <authorList>
            <person name="Henkel C."/>
            <person name="Jong-Raadsen S.A."/>
            <person name="Dufour S."/>
            <person name="Weltzien F.-A."/>
            <person name="Palstra A.P."/>
            <person name="Pelster B."/>
            <person name="Spaink H.P."/>
            <person name="Van Den Thillart G.E."/>
            <person name="Jansen H."/>
            <person name="Zahm M."/>
            <person name="Klopp C."/>
            <person name="Cedric C."/>
            <person name="Louis A."/>
            <person name="Berthelot C."/>
            <person name="Parey E."/>
            <person name="Roest Crollius H."/>
            <person name="Montfort J."/>
            <person name="Robinson-Rechavi M."/>
            <person name="Bucao C."/>
            <person name="Bouchez O."/>
            <person name="Gislard M."/>
            <person name="Lluch J."/>
            <person name="Milhes M."/>
            <person name="Lampietro C."/>
            <person name="Lopez Roques C."/>
            <person name="Donnadieu C."/>
            <person name="Braasch I."/>
            <person name="Desvignes T."/>
            <person name="Postlethwait J."/>
            <person name="Bobe J."/>
            <person name="Guiguen Y."/>
            <person name="Dirks R."/>
        </authorList>
    </citation>
    <scope>NUCLEOTIDE SEQUENCE</scope>
    <source>
        <strain evidence="2">Tag_6206</strain>
        <tissue evidence="2">Liver</tissue>
    </source>
</reference>
<keyword evidence="3" id="KW-1185">Reference proteome</keyword>
<name>A0A9D3S5V5_ANGAN</name>
<dbReference type="EMBL" id="JAFIRN010000001">
    <property type="protein sequence ID" value="KAG5855913.1"/>
    <property type="molecule type" value="Genomic_DNA"/>
</dbReference>
<sequence length="332" mass="36643">MFQSPEKGGAVSKTALSELPDPKAGSLDPNRNKNECRVQVERAGSPVPSCISMKSDSSMDPRWNFRGESTDDSSLLPLASPCGEQGSSAVCKSSPASTQPLLHQDSCRASSWPHTVTGRLATPGQSAGDLRAAVVPRGLMRRPTCSGHALAVTNHCPAALWVSLGRQRVEEHTLREQQHDWQRMTGGPPKDWSSGSLLQLWKGPGRPGFPLATGFHPLAVKKLCWDMRTPNGTLNNLFAQVYTSASVRPDLRVVITTLLYSCEAWTLYSRHLRMLEAFLIRCVQCILRMEATITQHQLRWLGHFIGMPKERLPRKVLLHLGRRSAEGQKKAI</sequence>
<dbReference type="AlphaFoldDB" id="A0A9D3S5V5"/>
<evidence type="ECO:0000256" key="1">
    <source>
        <dbReference type="SAM" id="MobiDB-lite"/>
    </source>
</evidence>
<protein>
    <submittedName>
        <fullName evidence="2">Uncharacterized protein</fullName>
    </submittedName>
</protein>
<evidence type="ECO:0000313" key="2">
    <source>
        <dbReference type="EMBL" id="KAG5855913.1"/>
    </source>
</evidence>
<organism evidence="2 3">
    <name type="scientific">Anguilla anguilla</name>
    <name type="common">European freshwater eel</name>
    <name type="synonym">Muraena anguilla</name>
    <dbReference type="NCBI Taxonomy" id="7936"/>
    <lineage>
        <taxon>Eukaryota</taxon>
        <taxon>Metazoa</taxon>
        <taxon>Chordata</taxon>
        <taxon>Craniata</taxon>
        <taxon>Vertebrata</taxon>
        <taxon>Euteleostomi</taxon>
        <taxon>Actinopterygii</taxon>
        <taxon>Neopterygii</taxon>
        <taxon>Teleostei</taxon>
        <taxon>Anguilliformes</taxon>
        <taxon>Anguillidae</taxon>
        <taxon>Anguilla</taxon>
    </lineage>
</organism>
<comment type="caution">
    <text evidence="2">The sequence shown here is derived from an EMBL/GenBank/DDBJ whole genome shotgun (WGS) entry which is preliminary data.</text>
</comment>
<accession>A0A9D3S5V5</accession>